<name>A0A6J6ULW5_9ZZZZ</name>
<proteinExistence type="predicted"/>
<dbReference type="AlphaFoldDB" id="A0A6J6ULW5"/>
<evidence type="ECO:0000313" key="2">
    <source>
        <dbReference type="EMBL" id="CAB4760526.1"/>
    </source>
</evidence>
<evidence type="ECO:0000256" key="1">
    <source>
        <dbReference type="SAM" id="MobiDB-lite"/>
    </source>
</evidence>
<reference evidence="2" key="1">
    <citation type="submission" date="2020-05" db="EMBL/GenBank/DDBJ databases">
        <authorList>
            <person name="Chiriac C."/>
            <person name="Salcher M."/>
            <person name="Ghai R."/>
            <person name="Kavagutti S V."/>
        </authorList>
    </citation>
    <scope>NUCLEOTIDE SEQUENCE</scope>
</reference>
<feature type="region of interest" description="Disordered" evidence="1">
    <location>
        <begin position="1"/>
        <end position="22"/>
    </location>
</feature>
<gene>
    <name evidence="2" type="ORF">UFOPK2754_02375</name>
</gene>
<sequence length="41" mass="4423">MAAARISSFEKKPENGGTPAMANHPMMNVIAVIGMNLRRLP</sequence>
<dbReference type="EMBL" id="CAEZYR010000104">
    <property type="protein sequence ID" value="CAB4760526.1"/>
    <property type="molecule type" value="Genomic_DNA"/>
</dbReference>
<protein>
    <submittedName>
        <fullName evidence="2">Unannotated protein</fullName>
    </submittedName>
</protein>
<organism evidence="2">
    <name type="scientific">freshwater metagenome</name>
    <dbReference type="NCBI Taxonomy" id="449393"/>
    <lineage>
        <taxon>unclassified sequences</taxon>
        <taxon>metagenomes</taxon>
        <taxon>ecological metagenomes</taxon>
    </lineage>
</organism>
<accession>A0A6J6ULW5</accession>